<sequence length="179" mass="20095">MTWTTWCGTCREPATFRCRERLHDVRDLLADRDPAVEQWQESISARLQRVEQERDAALAELTAVQRELGFSRRAEDDLRAQLEQELARRAHLHEALTAAVLDREHARAQLDDAIRHWAAEAKRLRGQGYGGVYVARDDYGLTCLFCDGPIVRGQAVETQPGTANGTWQHACCPAAGGQS</sequence>
<reference evidence="3" key="1">
    <citation type="journal article" date="2019" name="Int. J. Syst. Evol. Microbiol.">
        <title>The Global Catalogue of Microorganisms (GCM) 10K type strain sequencing project: providing services to taxonomists for standard genome sequencing and annotation.</title>
        <authorList>
            <consortium name="The Broad Institute Genomics Platform"/>
            <consortium name="The Broad Institute Genome Sequencing Center for Infectious Disease"/>
            <person name="Wu L."/>
            <person name="Ma J."/>
        </authorList>
    </citation>
    <scope>NUCLEOTIDE SEQUENCE [LARGE SCALE GENOMIC DNA]</scope>
    <source>
        <strain evidence="3">XZYJT-10</strain>
    </source>
</reference>
<feature type="coiled-coil region" evidence="1">
    <location>
        <begin position="40"/>
        <end position="67"/>
    </location>
</feature>
<protein>
    <recommendedName>
        <fullName evidence="4">Recombinase zinc beta ribbon domain-containing protein</fullName>
    </recommendedName>
</protein>
<keyword evidence="1" id="KW-0175">Coiled coil</keyword>
<name>A0ABW2HT40_9ACTN</name>
<dbReference type="EMBL" id="JBHTBJ010000013">
    <property type="protein sequence ID" value="MFC7276262.1"/>
    <property type="molecule type" value="Genomic_DNA"/>
</dbReference>
<evidence type="ECO:0000313" key="3">
    <source>
        <dbReference type="Proteomes" id="UP001596548"/>
    </source>
</evidence>
<evidence type="ECO:0000256" key="1">
    <source>
        <dbReference type="SAM" id="Coils"/>
    </source>
</evidence>
<dbReference type="Proteomes" id="UP001596548">
    <property type="component" value="Unassembled WGS sequence"/>
</dbReference>
<accession>A0ABW2HT40</accession>
<evidence type="ECO:0008006" key="4">
    <source>
        <dbReference type="Google" id="ProtNLM"/>
    </source>
</evidence>
<evidence type="ECO:0000313" key="2">
    <source>
        <dbReference type="EMBL" id="MFC7276262.1"/>
    </source>
</evidence>
<proteinExistence type="predicted"/>
<comment type="caution">
    <text evidence="2">The sequence shown here is derived from an EMBL/GenBank/DDBJ whole genome shotgun (WGS) entry which is preliminary data.</text>
</comment>
<gene>
    <name evidence="2" type="ORF">ACFQS1_19895</name>
</gene>
<dbReference type="RefSeq" id="WP_378970346.1">
    <property type="nucleotide sequence ID" value="NZ_JBHTBJ010000013.1"/>
</dbReference>
<organism evidence="2 3">
    <name type="scientific">Paractinoplanes rhizophilus</name>
    <dbReference type="NCBI Taxonomy" id="1416877"/>
    <lineage>
        <taxon>Bacteria</taxon>
        <taxon>Bacillati</taxon>
        <taxon>Actinomycetota</taxon>
        <taxon>Actinomycetes</taxon>
        <taxon>Micromonosporales</taxon>
        <taxon>Micromonosporaceae</taxon>
        <taxon>Paractinoplanes</taxon>
    </lineage>
</organism>
<keyword evidence="3" id="KW-1185">Reference proteome</keyword>